<dbReference type="AlphaFoldDB" id="A0AAV3JI33"/>
<gene>
    <name evidence="1" type="ORF">LEP1GSC103_3641</name>
</gene>
<evidence type="ECO:0000313" key="2">
    <source>
        <dbReference type="Proteomes" id="UP000014570"/>
    </source>
</evidence>
<dbReference type="EMBL" id="AHNP02000003">
    <property type="protein sequence ID" value="EPG59608.1"/>
    <property type="molecule type" value="Genomic_DNA"/>
</dbReference>
<protein>
    <submittedName>
        <fullName evidence="1">Uncharacterized protein</fullName>
    </submittedName>
</protein>
<organism evidence="1 2">
    <name type="scientific">Leptospira borgpetersenii serovar Javanica str. UI 09931</name>
    <dbReference type="NCBI Taxonomy" id="1049767"/>
    <lineage>
        <taxon>Bacteria</taxon>
        <taxon>Pseudomonadati</taxon>
        <taxon>Spirochaetota</taxon>
        <taxon>Spirochaetia</taxon>
        <taxon>Leptospirales</taxon>
        <taxon>Leptospiraceae</taxon>
        <taxon>Leptospira</taxon>
    </lineage>
</organism>
<comment type="caution">
    <text evidence="1">The sequence shown here is derived from an EMBL/GenBank/DDBJ whole genome shotgun (WGS) entry which is preliminary data.</text>
</comment>
<proteinExistence type="predicted"/>
<accession>A0AAV3JI33</accession>
<reference evidence="1 2" key="1">
    <citation type="submission" date="2013-04" db="EMBL/GenBank/DDBJ databases">
        <authorList>
            <person name="Harkins D.M."/>
            <person name="Durkin A.S."/>
            <person name="Brinkac L.M."/>
            <person name="Haft D.H."/>
            <person name="Selengut J.D."/>
            <person name="Sanka R."/>
            <person name="DePew J."/>
            <person name="Purushe J."/>
            <person name="Chanthongthip A."/>
            <person name="Lattana O."/>
            <person name="Phetsouvanh R."/>
            <person name="Newton P.N."/>
            <person name="Vinetz J.M."/>
            <person name="Sutton G.G."/>
            <person name="Nierman W.C."/>
            <person name="Fouts D.E."/>
        </authorList>
    </citation>
    <scope>NUCLEOTIDE SEQUENCE [LARGE SCALE GENOMIC DNA]</scope>
    <source>
        <strain evidence="1 2">UI 09931</strain>
    </source>
</reference>
<name>A0AAV3JI33_LEPBO</name>
<evidence type="ECO:0000313" key="1">
    <source>
        <dbReference type="EMBL" id="EPG59608.1"/>
    </source>
</evidence>
<dbReference type="Proteomes" id="UP000014570">
    <property type="component" value="Unassembled WGS sequence"/>
</dbReference>
<sequence length="55" mass="6276">MIGKIFPIVFLSFAGLIPASSLFAQVECRGMLVRSFRGMFLLSSMDWKMKFELNI</sequence>